<evidence type="ECO:0000313" key="3">
    <source>
        <dbReference type="Proteomes" id="UP000015344"/>
    </source>
</evidence>
<dbReference type="AlphaFoldDB" id="S9SEC9"/>
<protein>
    <submittedName>
        <fullName evidence="2">Uncharacterized protein</fullName>
    </submittedName>
</protein>
<organism evidence="2 3">
    <name type="scientific">Paenibacillus alvei TS-15</name>
    <dbReference type="NCBI Taxonomy" id="1117108"/>
    <lineage>
        <taxon>Bacteria</taxon>
        <taxon>Bacillati</taxon>
        <taxon>Bacillota</taxon>
        <taxon>Bacilli</taxon>
        <taxon>Bacillales</taxon>
        <taxon>Paenibacillaceae</taxon>
        <taxon>Paenibacillus</taxon>
    </lineage>
</organism>
<name>S9SEC9_PAEAL</name>
<accession>S9SEC9</accession>
<evidence type="ECO:0000256" key="1">
    <source>
        <dbReference type="SAM" id="MobiDB-lite"/>
    </source>
</evidence>
<feature type="compositionally biased region" description="Polar residues" evidence="1">
    <location>
        <begin position="1"/>
        <end position="18"/>
    </location>
</feature>
<dbReference type="Proteomes" id="UP000015344">
    <property type="component" value="Unassembled WGS sequence"/>
</dbReference>
<gene>
    <name evidence="2" type="ORF">PAALTS15_27359</name>
</gene>
<dbReference type="EMBL" id="ATMT01000100">
    <property type="protein sequence ID" value="EPY04237.1"/>
    <property type="molecule type" value="Genomic_DNA"/>
</dbReference>
<sequence>MLRSSHLNISDRTSNGASKSDVWDCLRRSIYLLDAMISQLDRESLQHAVYNLMGVMRRFHREFSKVHMSRAVCLIRH</sequence>
<comment type="caution">
    <text evidence="2">The sequence shown here is derived from an EMBL/GenBank/DDBJ whole genome shotgun (WGS) entry which is preliminary data.</text>
</comment>
<evidence type="ECO:0000313" key="2">
    <source>
        <dbReference type="EMBL" id="EPY04237.1"/>
    </source>
</evidence>
<feature type="region of interest" description="Disordered" evidence="1">
    <location>
        <begin position="1"/>
        <end position="20"/>
    </location>
</feature>
<proteinExistence type="predicted"/>
<reference evidence="2 3" key="1">
    <citation type="submission" date="2013-05" db="EMBL/GenBank/DDBJ databases">
        <authorList>
            <person name="Strain E.A."/>
            <person name="Brown E."/>
            <person name="Allard M.W."/>
            <person name="Luo Y.L."/>
        </authorList>
    </citation>
    <scope>NUCLEOTIDE SEQUENCE [LARGE SCALE GENOMIC DNA]</scope>
    <source>
        <strain evidence="2 3">TS-15</strain>
    </source>
</reference>